<dbReference type="EMBL" id="KZ819676">
    <property type="protein sequence ID" value="PWN25407.1"/>
    <property type="molecule type" value="Genomic_DNA"/>
</dbReference>
<keyword evidence="2" id="KW-1185">Reference proteome</keyword>
<evidence type="ECO:0000313" key="2">
    <source>
        <dbReference type="Proteomes" id="UP000245884"/>
    </source>
</evidence>
<accession>A0A316UJD6</accession>
<evidence type="ECO:0008006" key="3">
    <source>
        <dbReference type="Google" id="ProtNLM"/>
    </source>
</evidence>
<dbReference type="AlphaFoldDB" id="A0A316UJD6"/>
<protein>
    <recommendedName>
        <fullName evidence="3">F-box domain-containing protein</fullName>
    </recommendedName>
</protein>
<proteinExistence type="predicted"/>
<gene>
    <name evidence="1" type="ORF">BDZ90DRAFT_281614</name>
</gene>
<dbReference type="RefSeq" id="XP_025360019.1">
    <property type="nucleotide sequence ID" value="XM_025509384.1"/>
</dbReference>
<dbReference type="OrthoDB" id="2549886at2759"/>
<dbReference type="Proteomes" id="UP000245884">
    <property type="component" value="Unassembled WGS sequence"/>
</dbReference>
<reference evidence="1 2" key="1">
    <citation type="journal article" date="2018" name="Mol. Biol. Evol.">
        <title>Broad Genomic Sampling Reveals a Smut Pathogenic Ancestry of the Fungal Clade Ustilaginomycotina.</title>
        <authorList>
            <person name="Kijpornyongpan T."/>
            <person name="Mondo S.J."/>
            <person name="Barry K."/>
            <person name="Sandor L."/>
            <person name="Lee J."/>
            <person name="Lipzen A."/>
            <person name="Pangilinan J."/>
            <person name="LaButti K."/>
            <person name="Hainaut M."/>
            <person name="Henrissat B."/>
            <person name="Grigoriev I.V."/>
            <person name="Spatafora J.W."/>
            <person name="Aime M.C."/>
        </authorList>
    </citation>
    <scope>NUCLEOTIDE SEQUENCE [LARGE SCALE GENOMIC DNA]</scope>
    <source>
        <strain evidence="1 2">MCA 5214</strain>
    </source>
</reference>
<name>A0A316UJD6_9BASI</name>
<dbReference type="GeneID" id="37031207"/>
<sequence length="418" mass="46186">MSSAHTSPWDRKLTSLSGFETLPSELKTYITQLACRLPPIRCRARRDASPTTVDKSTALSLALVSCDFYNIVIVELYKHIRITRPSALQMLVTTFTTRAALGKLVQSLFVGVEQHIDEDWWPLRIVTSPALQGQKQCRTVFRVSLGHQDSIRPSWCCPSHDFDLNEELNEELDNKDFVASPMRAVSAAIKAAAQGIGVSLLEAEADSTGNEIGSDAWHIQVLETCAAIELFLMRMRQCEDEQRNAKHDVDYPVLVITKPPMPKHSVNRSHRSFKVSHGEITERLAAPKTKYDRFDHPLLFARVGVPWAARGPDGQLHSGDGDEDAIVVAEGENLADVFSPRDRYESPSSDEPLVAINSASLSLDLPSFATIGGILSLVRSLLGFTPSLRTLSLTEFLELAVCGTQSPPALDRLQSRTL</sequence>
<evidence type="ECO:0000313" key="1">
    <source>
        <dbReference type="EMBL" id="PWN25407.1"/>
    </source>
</evidence>
<organism evidence="1 2">
    <name type="scientific">Jaminaea rosea</name>
    <dbReference type="NCBI Taxonomy" id="1569628"/>
    <lineage>
        <taxon>Eukaryota</taxon>
        <taxon>Fungi</taxon>
        <taxon>Dikarya</taxon>
        <taxon>Basidiomycota</taxon>
        <taxon>Ustilaginomycotina</taxon>
        <taxon>Exobasidiomycetes</taxon>
        <taxon>Microstromatales</taxon>
        <taxon>Microstromatales incertae sedis</taxon>
        <taxon>Jaminaea</taxon>
    </lineage>
</organism>